<protein>
    <recommendedName>
        <fullName evidence="3">Phage gp6-like head-tail connector protein</fullName>
    </recommendedName>
</protein>
<dbReference type="Gene3D" id="1.10.3230.30">
    <property type="entry name" value="Phage gp6-like head-tail connector protein"/>
    <property type="match status" value="1"/>
</dbReference>
<dbReference type="AlphaFoldDB" id="A0AB73HAB4"/>
<evidence type="ECO:0008006" key="3">
    <source>
        <dbReference type="Google" id="ProtNLM"/>
    </source>
</evidence>
<proteinExistence type="predicted"/>
<evidence type="ECO:0000313" key="2">
    <source>
        <dbReference type="Proteomes" id="UP000552309"/>
    </source>
</evidence>
<reference evidence="1 2" key="1">
    <citation type="submission" date="2020-03" db="EMBL/GenBank/DDBJ databases">
        <title>Soil Listeria distribution.</title>
        <authorList>
            <person name="Liao J."/>
            <person name="Wiedmann M."/>
        </authorList>
    </citation>
    <scope>NUCLEOTIDE SEQUENCE [LARGE SCALE GENOMIC DNA]</scope>
    <source>
        <strain evidence="1 2">FSL L7-0297</strain>
    </source>
</reference>
<organism evidence="1 2">
    <name type="scientific">Listeria innocua</name>
    <dbReference type="NCBI Taxonomy" id="1642"/>
    <lineage>
        <taxon>Bacteria</taxon>
        <taxon>Bacillati</taxon>
        <taxon>Bacillota</taxon>
        <taxon>Bacilli</taxon>
        <taxon>Bacillales</taxon>
        <taxon>Listeriaceae</taxon>
        <taxon>Listeria</taxon>
    </lineage>
</organism>
<dbReference type="InterPro" id="IPR006450">
    <property type="entry name" value="Phage_HK97_gp6-like"/>
</dbReference>
<dbReference type="NCBIfam" id="TIGR01560">
    <property type="entry name" value="put_DNA_pack"/>
    <property type="match status" value="1"/>
</dbReference>
<sequence>MDFLMLSLRVDNNDDELLLKKMLATAIDFLIGKIGIDDGLFYESNNIFDTATIFMTDHLYRTRSATVDNITIINVPLNVNTMILDLKASYKANQNKKAGDYSGNN</sequence>
<gene>
    <name evidence="1" type="ORF">HCA89_11045</name>
</gene>
<evidence type="ECO:0000313" key="1">
    <source>
        <dbReference type="EMBL" id="MBC2142849.1"/>
    </source>
</evidence>
<accession>A0AB73HAB4</accession>
<dbReference type="CDD" id="cd08054">
    <property type="entry name" value="gp6"/>
    <property type="match status" value="1"/>
</dbReference>
<name>A0AB73HAB4_LISIO</name>
<comment type="caution">
    <text evidence="1">The sequence shown here is derived from an EMBL/GenBank/DDBJ whole genome shotgun (WGS) entry which is preliminary data.</text>
</comment>
<dbReference type="Proteomes" id="UP000552309">
    <property type="component" value="Unassembled WGS sequence"/>
</dbReference>
<dbReference type="EMBL" id="JAARXV010000005">
    <property type="protein sequence ID" value="MBC2142849.1"/>
    <property type="molecule type" value="Genomic_DNA"/>
</dbReference>